<dbReference type="OrthoDB" id="9802815at2"/>
<dbReference type="Proteomes" id="UP000218598">
    <property type="component" value="Unassembled WGS sequence"/>
</dbReference>
<dbReference type="AlphaFoldDB" id="A0A2A3YFZ9"/>
<dbReference type="RefSeq" id="WP_096166182.1">
    <property type="nucleotide sequence ID" value="NZ_JBQCXU010000009.1"/>
</dbReference>
<evidence type="ECO:0000259" key="7">
    <source>
        <dbReference type="Pfam" id="PF00551"/>
    </source>
</evidence>
<keyword evidence="10" id="KW-1185">Reference proteome</keyword>
<evidence type="ECO:0000256" key="1">
    <source>
        <dbReference type="ARBA" id="ARBA00010699"/>
    </source>
</evidence>
<dbReference type="GO" id="GO:0005829">
    <property type="term" value="C:cytosol"/>
    <property type="evidence" value="ECO:0007669"/>
    <property type="project" value="TreeGrafter"/>
</dbReference>
<comment type="function">
    <text evidence="5">Attaches a formyl group to the free amino group of methionyl-tRNA(fMet). The formyl group appears to play a dual role in the initiator identity of N-formylmethionyl-tRNA by promoting its recognition by IF2 and preventing the misappropriation of this tRNA by the elongation apparatus.</text>
</comment>
<dbReference type="FunFam" id="3.40.50.12230:FF:000001">
    <property type="entry name" value="Methionyl-tRNA formyltransferase"/>
    <property type="match status" value="1"/>
</dbReference>
<comment type="catalytic activity">
    <reaction evidence="5">
        <text>L-methionyl-tRNA(fMet) + (6R)-10-formyltetrahydrofolate = N-formyl-L-methionyl-tRNA(fMet) + (6S)-5,6,7,8-tetrahydrofolate + H(+)</text>
        <dbReference type="Rhea" id="RHEA:24380"/>
        <dbReference type="Rhea" id="RHEA-COMP:9952"/>
        <dbReference type="Rhea" id="RHEA-COMP:9953"/>
        <dbReference type="ChEBI" id="CHEBI:15378"/>
        <dbReference type="ChEBI" id="CHEBI:57453"/>
        <dbReference type="ChEBI" id="CHEBI:78530"/>
        <dbReference type="ChEBI" id="CHEBI:78844"/>
        <dbReference type="ChEBI" id="CHEBI:195366"/>
        <dbReference type="EC" id="2.1.2.9"/>
    </reaction>
</comment>
<feature type="compositionally biased region" description="Basic and acidic residues" evidence="6">
    <location>
        <begin position="312"/>
        <end position="323"/>
    </location>
</feature>
<dbReference type="CDD" id="cd08646">
    <property type="entry name" value="FMT_core_Met-tRNA-FMT_N"/>
    <property type="match status" value="1"/>
</dbReference>
<dbReference type="CDD" id="cd08704">
    <property type="entry name" value="Met_tRNA_FMT_C"/>
    <property type="match status" value="1"/>
</dbReference>
<evidence type="ECO:0000256" key="4">
    <source>
        <dbReference type="ARBA" id="ARBA00022917"/>
    </source>
</evidence>
<feature type="region of interest" description="Disordered" evidence="6">
    <location>
        <begin position="303"/>
        <end position="323"/>
    </location>
</feature>
<evidence type="ECO:0000313" key="10">
    <source>
        <dbReference type="Proteomes" id="UP000218598"/>
    </source>
</evidence>
<dbReference type="InterPro" id="IPR011034">
    <property type="entry name" value="Formyl_transferase-like_C_sf"/>
</dbReference>
<keyword evidence="3 5" id="KW-0808">Transferase</keyword>
<dbReference type="InterPro" id="IPR002376">
    <property type="entry name" value="Formyl_transf_N"/>
</dbReference>
<reference evidence="9 10" key="1">
    <citation type="journal article" date="2017" name="Elife">
        <title>Extensive horizontal gene transfer in cheese-associated bacteria.</title>
        <authorList>
            <person name="Bonham K.S."/>
            <person name="Wolfe B.E."/>
            <person name="Dutton R.J."/>
        </authorList>
    </citation>
    <scope>NUCLEOTIDE SEQUENCE [LARGE SCALE GENOMIC DNA]</scope>
    <source>
        <strain evidence="9 10">341_9</strain>
    </source>
</reference>
<dbReference type="InterPro" id="IPR041711">
    <property type="entry name" value="Met-tRNA-FMT_N"/>
</dbReference>
<dbReference type="NCBIfam" id="TIGR00460">
    <property type="entry name" value="fmt"/>
    <property type="match status" value="1"/>
</dbReference>
<evidence type="ECO:0000256" key="5">
    <source>
        <dbReference type="HAMAP-Rule" id="MF_00182"/>
    </source>
</evidence>
<dbReference type="Pfam" id="PF02911">
    <property type="entry name" value="Formyl_trans_C"/>
    <property type="match status" value="1"/>
</dbReference>
<name>A0A2A3YFZ9_9MICO</name>
<dbReference type="HAMAP" id="MF_00182">
    <property type="entry name" value="Formyl_trans"/>
    <property type="match status" value="1"/>
</dbReference>
<sequence length="323" mass="33824">MRLLFAGTPEAALPSLRTLLDSHHEIVGVLTRADAPSGRGRKLTPSPVKALALDAGLPVLTPATLRDEAVQQQLRELAPDAAPVVAYGNLVPRAALDIPAHGWVNLHFSLLPAWRGAAPAQRAVLAGQRETGMSVFRLEKGLDTGDLLTTAPTTIGEFETSGELLDRMAEEGASVLLRALDALEAGTATFTAQDDTRATHAAKLSTAEAEIDWALPADQVSAHIRGMSPHPGAWTLLDGARAKILGIEAAPEHVGLAPGRIAATKRHVLVGTGTDPLAISTIAAAGKRPMRAADWARGAGLAEDAAFTQQPKDQKDQKDGVQA</sequence>
<dbReference type="SUPFAM" id="SSF50486">
    <property type="entry name" value="FMT C-terminal domain-like"/>
    <property type="match status" value="1"/>
</dbReference>
<dbReference type="Gene3D" id="3.40.50.12230">
    <property type="match status" value="1"/>
</dbReference>
<comment type="similarity">
    <text evidence="1 5">Belongs to the Fmt family.</text>
</comment>
<accession>A0A2A3YFZ9</accession>
<dbReference type="InterPro" id="IPR005794">
    <property type="entry name" value="Fmt"/>
</dbReference>
<dbReference type="InterPro" id="IPR036477">
    <property type="entry name" value="Formyl_transf_N_sf"/>
</dbReference>
<dbReference type="PANTHER" id="PTHR11138">
    <property type="entry name" value="METHIONYL-TRNA FORMYLTRANSFERASE"/>
    <property type="match status" value="1"/>
</dbReference>
<dbReference type="GeneID" id="95328352"/>
<dbReference type="EMBL" id="NRGR01000025">
    <property type="protein sequence ID" value="PCC38171.1"/>
    <property type="molecule type" value="Genomic_DNA"/>
</dbReference>
<dbReference type="SUPFAM" id="SSF53328">
    <property type="entry name" value="Formyltransferase"/>
    <property type="match status" value="1"/>
</dbReference>
<keyword evidence="4 5" id="KW-0648">Protein biosynthesis</keyword>
<dbReference type="GO" id="GO:0004479">
    <property type="term" value="F:methionyl-tRNA formyltransferase activity"/>
    <property type="evidence" value="ECO:0007669"/>
    <property type="project" value="UniProtKB-UniRule"/>
</dbReference>
<evidence type="ECO:0000256" key="2">
    <source>
        <dbReference type="ARBA" id="ARBA00012261"/>
    </source>
</evidence>
<dbReference type="InterPro" id="IPR005793">
    <property type="entry name" value="Formyl_trans_C"/>
</dbReference>
<evidence type="ECO:0000259" key="8">
    <source>
        <dbReference type="Pfam" id="PF02911"/>
    </source>
</evidence>
<dbReference type="InterPro" id="IPR044135">
    <property type="entry name" value="Met-tRNA-FMT_C"/>
</dbReference>
<proteinExistence type="inferred from homology"/>
<comment type="caution">
    <text evidence="9">The sequence shown here is derived from an EMBL/GenBank/DDBJ whole genome shotgun (WGS) entry which is preliminary data.</text>
</comment>
<protein>
    <recommendedName>
        <fullName evidence="2 5">Methionyl-tRNA formyltransferase</fullName>
        <ecNumber evidence="2 5">2.1.2.9</ecNumber>
    </recommendedName>
</protein>
<dbReference type="Pfam" id="PF00551">
    <property type="entry name" value="Formyl_trans_N"/>
    <property type="match status" value="1"/>
</dbReference>
<dbReference type="EC" id="2.1.2.9" evidence="2 5"/>
<feature type="domain" description="Formyl transferase N-terminal" evidence="7">
    <location>
        <begin position="4"/>
        <end position="180"/>
    </location>
</feature>
<gene>
    <name evidence="5" type="primary">fmt</name>
    <name evidence="9" type="ORF">CIK66_15675</name>
</gene>
<feature type="binding site" evidence="5">
    <location>
        <begin position="109"/>
        <end position="112"/>
    </location>
    <ligand>
        <name>(6S)-5,6,7,8-tetrahydrofolate</name>
        <dbReference type="ChEBI" id="CHEBI:57453"/>
    </ligand>
</feature>
<organism evidence="9 10">
    <name type="scientific">Brachybacterium alimentarium</name>
    <dbReference type="NCBI Taxonomy" id="47845"/>
    <lineage>
        <taxon>Bacteria</taxon>
        <taxon>Bacillati</taxon>
        <taxon>Actinomycetota</taxon>
        <taxon>Actinomycetes</taxon>
        <taxon>Micrococcales</taxon>
        <taxon>Dermabacteraceae</taxon>
        <taxon>Brachybacterium</taxon>
    </lineage>
</organism>
<dbReference type="PANTHER" id="PTHR11138:SF5">
    <property type="entry name" value="METHIONYL-TRNA FORMYLTRANSFERASE, MITOCHONDRIAL"/>
    <property type="match status" value="1"/>
</dbReference>
<evidence type="ECO:0000256" key="6">
    <source>
        <dbReference type="SAM" id="MobiDB-lite"/>
    </source>
</evidence>
<evidence type="ECO:0000256" key="3">
    <source>
        <dbReference type="ARBA" id="ARBA00022679"/>
    </source>
</evidence>
<evidence type="ECO:0000313" key="9">
    <source>
        <dbReference type="EMBL" id="PCC38171.1"/>
    </source>
</evidence>
<feature type="domain" description="Formyl transferase C-terminal" evidence="8">
    <location>
        <begin position="203"/>
        <end position="299"/>
    </location>
</feature>